<evidence type="ECO:0000256" key="2">
    <source>
        <dbReference type="RuleBase" id="RU003875"/>
    </source>
</evidence>
<dbReference type="Proteomes" id="UP001595969">
    <property type="component" value="Unassembled WGS sequence"/>
</dbReference>
<accession>A0ABV9MYU1</accession>
<dbReference type="EMBL" id="JBHSGS010000047">
    <property type="protein sequence ID" value="MFC4719813.1"/>
    <property type="molecule type" value="Genomic_DNA"/>
</dbReference>
<evidence type="ECO:0000256" key="1">
    <source>
        <dbReference type="ARBA" id="ARBA00009497"/>
    </source>
</evidence>
<dbReference type="SUPFAM" id="SSF47240">
    <property type="entry name" value="Ferritin-like"/>
    <property type="match status" value="1"/>
</dbReference>
<feature type="domain" description="Ferritin/DPS" evidence="3">
    <location>
        <begin position="9"/>
        <end position="148"/>
    </location>
</feature>
<dbReference type="InterPro" id="IPR008331">
    <property type="entry name" value="Ferritin_DPS_dom"/>
</dbReference>
<organism evidence="4 5">
    <name type="scientific">Enterococcus lemanii</name>
    <dbReference type="NCBI Taxonomy" id="1159752"/>
    <lineage>
        <taxon>Bacteria</taxon>
        <taxon>Bacillati</taxon>
        <taxon>Bacillota</taxon>
        <taxon>Bacilli</taxon>
        <taxon>Lactobacillales</taxon>
        <taxon>Enterococcaceae</taxon>
        <taxon>Enterococcus</taxon>
    </lineage>
</organism>
<dbReference type="PANTHER" id="PTHR42932:SF1">
    <property type="entry name" value="GENERAL STRESS PROTEIN 20U"/>
    <property type="match status" value="1"/>
</dbReference>
<comment type="similarity">
    <text evidence="1 2">Belongs to the Dps family.</text>
</comment>
<dbReference type="PRINTS" id="PR01346">
    <property type="entry name" value="HELNAPAPROT"/>
</dbReference>
<evidence type="ECO:0000313" key="5">
    <source>
        <dbReference type="Proteomes" id="UP001595969"/>
    </source>
</evidence>
<sequence>MKYAKTKGILNQLVADLSQFSVVIHQTHWYMRGPEFLTLHPLMDEWMDEINEQLDVVSERLITLDGAPYSTLQEFIDHTGIKDEIGTYERTIPERMATLVDGYRYLAALYNKGIEVAGEEGDDSTQDIFTSFHTDVEKKIWMIQAKLGYAPNIDITDVDYKIGTLQIEIDYASNPE</sequence>
<evidence type="ECO:0000313" key="4">
    <source>
        <dbReference type="EMBL" id="MFC4719813.1"/>
    </source>
</evidence>
<comment type="caution">
    <text evidence="4">The sequence shown here is derived from an EMBL/GenBank/DDBJ whole genome shotgun (WGS) entry which is preliminary data.</text>
</comment>
<gene>
    <name evidence="4" type="ORF">ACFO5I_08750</name>
</gene>
<dbReference type="PROSITE" id="PS00818">
    <property type="entry name" value="DPS_1"/>
    <property type="match status" value="1"/>
</dbReference>
<proteinExistence type="inferred from homology"/>
<evidence type="ECO:0000259" key="3">
    <source>
        <dbReference type="Pfam" id="PF00210"/>
    </source>
</evidence>
<dbReference type="PIRSF" id="PIRSF005900">
    <property type="entry name" value="Dps"/>
    <property type="match status" value="1"/>
</dbReference>
<dbReference type="InterPro" id="IPR023188">
    <property type="entry name" value="DPS_DNA-bd_CS"/>
</dbReference>
<name>A0ABV9MYU1_9ENTE</name>
<keyword evidence="5" id="KW-1185">Reference proteome</keyword>
<dbReference type="InterPro" id="IPR009078">
    <property type="entry name" value="Ferritin-like_SF"/>
</dbReference>
<protein>
    <submittedName>
        <fullName evidence="4">DNA starvation/stationary phase protection protein</fullName>
    </submittedName>
</protein>
<dbReference type="Gene3D" id="1.20.1260.10">
    <property type="match status" value="1"/>
</dbReference>
<reference evidence="5" key="1">
    <citation type="journal article" date="2019" name="Int. J. Syst. Evol. Microbiol.">
        <title>The Global Catalogue of Microorganisms (GCM) 10K type strain sequencing project: providing services to taxonomists for standard genome sequencing and annotation.</title>
        <authorList>
            <consortium name="The Broad Institute Genomics Platform"/>
            <consortium name="The Broad Institute Genome Sequencing Center for Infectious Disease"/>
            <person name="Wu L."/>
            <person name="Ma J."/>
        </authorList>
    </citation>
    <scope>NUCLEOTIDE SEQUENCE [LARGE SCALE GENOMIC DNA]</scope>
    <source>
        <strain evidence="5">CGMCC 1.19032</strain>
    </source>
</reference>
<dbReference type="Pfam" id="PF00210">
    <property type="entry name" value="Ferritin"/>
    <property type="match status" value="1"/>
</dbReference>
<dbReference type="PANTHER" id="PTHR42932">
    <property type="entry name" value="GENERAL STRESS PROTEIN 20U"/>
    <property type="match status" value="1"/>
</dbReference>
<dbReference type="InterPro" id="IPR012347">
    <property type="entry name" value="Ferritin-like"/>
</dbReference>
<dbReference type="CDD" id="cd01043">
    <property type="entry name" value="DPS"/>
    <property type="match status" value="1"/>
</dbReference>
<dbReference type="InterPro" id="IPR002177">
    <property type="entry name" value="DPS_DNA-bd"/>
</dbReference>
<dbReference type="RefSeq" id="WP_192423544.1">
    <property type="nucleotide sequence ID" value="NZ_JAFBFD010000047.1"/>
</dbReference>